<accession>X6P9L5</accession>
<sequence length="249" mass="28560">LVKFTTGNVKTTSKDKAKTGSFAQFKYKKKYDIVYAESSRAERIQKNKNHSIFFFFPPTPTYLVAHHAISTPDERKKLPEFLKSAEQSVILQCQEEDKRTVLFHAINSKAPECVLYVCAEIQNRAKGMEADEKESLSVSKSEKKKVEDCLNFGMQALESKNVAFTPLMKVLQYLRKKDEPKEPFYQMALILMSAGVNVNVMSLVESNNDSKKFLQPSLPLSVAFQLKKKRATLHTHTHYTFFLTHSKFF</sequence>
<gene>
    <name evidence="1" type="ORF">RFI_02771</name>
</gene>
<dbReference type="EMBL" id="ASPP01002672">
    <property type="protein sequence ID" value="ETO34322.1"/>
    <property type="molecule type" value="Genomic_DNA"/>
</dbReference>
<name>X6P9L5_RETFI</name>
<organism evidence="1 2">
    <name type="scientific">Reticulomyxa filosa</name>
    <dbReference type="NCBI Taxonomy" id="46433"/>
    <lineage>
        <taxon>Eukaryota</taxon>
        <taxon>Sar</taxon>
        <taxon>Rhizaria</taxon>
        <taxon>Retaria</taxon>
        <taxon>Foraminifera</taxon>
        <taxon>Monothalamids</taxon>
        <taxon>Reticulomyxidae</taxon>
        <taxon>Reticulomyxa</taxon>
    </lineage>
</organism>
<proteinExistence type="predicted"/>
<protein>
    <submittedName>
        <fullName evidence="1">Uncharacterized protein</fullName>
    </submittedName>
</protein>
<evidence type="ECO:0000313" key="2">
    <source>
        <dbReference type="Proteomes" id="UP000023152"/>
    </source>
</evidence>
<keyword evidence="2" id="KW-1185">Reference proteome</keyword>
<evidence type="ECO:0000313" key="1">
    <source>
        <dbReference type="EMBL" id="ETO34322.1"/>
    </source>
</evidence>
<reference evidence="1 2" key="1">
    <citation type="journal article" date="2013" name="Curr. Biol.">
        <title>The Genome of the Foraminiferan Reticulomyxa filosa.</title>
        <authorList>
            <person name="Glockner G."/>
            <person name="Hulsmann N."/>
            <person name="Schleicher M."/>
            <person name="Noegel A.A."/>
            <person name="Eichinger L."/>
            <person name="Gallinger C."/>
            <person name="Pawlowski J."/>
            <person name="Sierra R."/>
            <person name="Euteneuer U."/>
            <person name="Pillet L."/>
            <person name="Moustafa A."/>
            <person name="Platzer M."/>
            <person name="Groth M."/>
            <person name="Szafranski K."/>
            <person name="Schliwa M."/>
        </authorList>
    </citation>
    <scope>NUCLEOTIDE SEQUENCE [LARGE SCALE GENOMIC DNA]</scope>
</reference>
<dbReference type="AlphaFoldDB" id="X6P9L5"/>
<comment type="caution">
    <text evidence="1">The sequence shown here is derived from an EMBL/GenBank/DDBJ whole genome shotgun (WGS) entry which is preliminary data.</text>
</comment>
<feature type="non-terminal residue" evidence="1">
    <location>
        <position position="1"/>
    </location>
</feature>
<dbReference type="Proteomes" id="UP000023152">
    <property type="component" value="Unassembled WGS sequence"/>
</dbReference>